<dbReference type="InterPro" id="IPR003961">
    <property type="entry name" value="FN3_dom"/>
</dbReference>
<comment type="caution">
    <text evidence="2">The sequence shown here is derived from an EMBL/GenBank/DDBJ whole genome shotgun (WGS) entry which is preliminary data.</text>
</comment>
<dbReference type="InterPro" id="IPR036116">
    <property type="entry name" value="FN3_sf"/>
</dbReference>
<proteinExistence type="predicted"/>
<name>A0ABN0VP83_9BACI</name>
<dbReference type="RefSeq" id="WP_343795267.1">
    <property type="nucleotide sequence ID" value="NZ_BAAADJ010000001.1"/>
</dbReference>
<gene>
    <name evidence="2" type="ORF">GCM10008967_00400</name>
</gene>
<evidence type="ECO:0000313" key="3">
    <source>
        <dbReference type="Proteomes" id="UP001500782"/>
    </source>
</evidence>
<evidence type="ECO:0000313" key="2">
    <source>
        <dbReference type="EMBL" id="GAA0313833.1"/>
    </source>
</evidence>
<protein>
    <recommendedName>
        <fullName evidence="1">Fibronectin type-III domain-containing protein</fullName>
    </recommendedName>
</protein>
<dbReference type="Proteomes" id="UP001500782">
    <property type="component" value="Unassembled WGS sequence"/>
</dbReference>
<reference evidence="2 3" key="1">
    <citation type="journal article" date="2019" name="Int. J. Syst. Evol. Microbiol.">
        <title>The Global Catalogue of Microorganisms (GCM) 10K type strain sequencing project: providing services to taxonomists for standard genome sequencing and annotation.</title>
        <authorList>
            <consortium name="The Broad Institute Genomics Platform"/>
            <consortium name="The Broad Institute Genome Sequencing Center for Infectious Disease"/>
            <person name="Wu L."/>
            <person name="Ma J."/>
        </authorList>
    </citation>
    <scope>NUCLEOTIDE SEQUENCE [LARGE SCALE GENOMIC DNA]</scope>
    <source>
        <strain evidence="2 3">JCM 9731</strain>
    </source>
</reference>
<dbReference type="SUPFAM" id="SSF49265">
    <property type="entry name" value="Fibronectin type III"/>
    <property type="match status" value="1"/>
</dbReference>
<feature type="domain" description="Fibronectin type-III" evidence="1">
    <location>
        <begin position="782"/>
        <end position="879"/>
    </location>
</feature>
<sequence length="1096" mass="122078">MPTQNFKVGEMINKRSPNSKTWINFDGSYTTEIHSGLVHYEDENGNLQNINTDLYDEADLDSFHDPVNKHATGRFKEAREKARAAKASNSLNRDLFDYQGLKVPFEAKLPRNFKRGYTIGKGQDRLSFIPVGASPAKGYVDNDKKNVIDYQDAWNDADVNLELTDRGIKETIILKTDRAPSKFSFEVKGPLKDDLTAGELRLMNAWLKDAAGTERDVDQLVRRENGKVYVDLVADVSGLSYPIEIDPTVTIQPVNGKDTYVYSGWPDNNYGTEQYLRVGTNGDNNYYSFVEFDFSSIPSGADVTDALFSLCLSNAYNTIARSVTVQEALASWDETTLTARAFPGGNTSNEVSILVTGTPDVYESWQVKDMVDRWIKNVIPNYGFRIIGENGGGTSTYKYFYSSEYAGKEPKISVTYNVPPTAPTVITPNGGETWNSLHTVEWVESIDNDASEQTVGVTNQANNQSMTVRTGSGYVNKVSQPFKTPNGASCNLKKVYLELSTPSSGTTISFDIGIYNVDSNLLPTTVIYESNHSYFTTGTYEIVEFEFGPVQLNADTNYAIVVTAKTTYSTTLYGSSTVTLVDRMSIFRNNTWEKQTTDFQVQMVMDVSSSDGIQYQIQLTTDDGANWKDIVALTTAGATTYDYDFINEPQSSLCKIRIRAYDGTSYGEWDYSDGVFTIQHNQAPTAPTNLSPTTTQDRAKQTRYSWQHNDPDNDAQSKFDFQWRLQGASTWNTITQVTSNQYYDMPAGTLPRGTIEWRVRTYDQADLSGPYSTIAVFFAGDKPSNPTITNPTNGATVSIANPTVQWSSSGQTDYHLKVLDSGNTLVWESIKNSTNKAETVQFDLQNGASYKVQLASRNADGIWSDFVSVDVNVSYTPPAVPVVTPTVDNSKGAIVLTIDNPVPSGTEPNVSYNSIFRKKQGETEFKRIATNIPTDGTFIDYTPASDQIYEYKVRTWGDNGTYSESVVVSQSIKLTGVWLHDVTDPEGIHNFKLDGGGRSKDWSTDAAYMKFAGRPDPVTEFSEHEDDVVNATIKIMRESGEHIILERLLKSRNILCYRDGRGRRLFGTATQFPLTDESWGYATEIKVRRTSYSEVV</sequence>
<dbReference type="InterPro" id="IPR013783">
    <property type="entry name" value="Ig-like_fold"/>
</dbReference>
<dbReference type="PROSITE" id="PS50853">
    <property type="entry name" value="FN3"/>
    <property type="match status" value="1"/>
</dbReference>
<accession>A0ABN0VP83</accession>
<evidence type="ECO:0000259" key="1">
    <source>
        <dbReference type="PROSITE" id="PS50853"/>
    </source>
</evidence>
<dbReference type="Gene3D" id="2.60.40.10">
    <property type="entry name" value="Immunoglobulins"/>
    <property type="match status" value="1"/>
</dbReference>
<dbReference type="EMBL" id="BAAADJ010000001">
    <property type="protein sequence ID" value="GAA0313833.1"/>
    <property type="molecule type" value="Genomic_DNA"/>
</dbReference>
<organism evidence="2 3">
    <name type="scientific">Bacillus carboniphilus</name>
    <dbReference type="NCBI Taxonomy" id="86663"/>
    <lineage>
        <taxon>Bacteria</taxon>
        <taxon>Bacillati</taxon>
        <taxon>Bacillota</taxon>
        <taxon>Bacilli</taxon>
        <taxon>Bacillales</taxon>
        <taxon>Bacillaceae</taxon>
        <taxon>Bacillus</taxon>
    </lineage>
</organism>
<keyword evidence="3" id="KW-1185">Reference proteome</keyword>
<dbReference type="NCBIfam" id="NF033679">
    <property type="entry name" value="DNRLRE_dom"/>
    <property type="match status" value="1"/>
</dbReference>